<keyword evidence="2" id="KW-1185">Reference proteome</keyword>
<sequence>MVCQGEEELEWPAQSPDLNPTEHLQDELEHQLHPRPPRLTSVPNLIRSLASLSEGMPKKGRSAVMCPEKNKKKEGMEVPAKHRKTDTTSPASPLCFDSPASLFQSLISPTPVDEFFREHWEKKPLLLQRSDPAIVSYYQSLFQLSDLKQLCAQGLEYARDLNVLRCVNGNKLVMNNEGRVKYSQLRKDFNQKRATIQFHQPQRFKDELWHIQERLECFFGSLVGSNIYITPEDSQGLPPHYDDVEVFILQLEGQKHWRLYEPTVPLAREYSTEPEEHIGKPTHDFILKAGDLLYFPRGTIHQADTPAGVEHSTHLTLSTYQIMSWGDFVLDIFPGFMFDSMKNDISLRSGVPRNLLTSAHMGSEVKKKVCTILRSLAERLEQDEQDLRSSMMKRDFISNRLPPYRLQEEDLAPVGKLPMLEDSVCVRFRQHIVLTLEPRPDNTDEAIKLSAFVLHSLRNKRETHMMGTQDHQDEEEEEEDEEEEKTVQGLEFPISHLNALQQLLSGERLRVAELPLQQDADKLGLVLGLWTEGLLQVC</sequence>
<comment type="caution">
    <text evidence="1">The sequence shown here is derived from an EMBL/GenBank/DDBJ whole genome shotgun (WGS) entry which is preliminary data.</text>
</comment>
<organism evidence="1 2">
    <name type="scientific">Pangasius djambal</name>
    <dbReference type="NCBI Taxonomy" id="1691987"/>
    <lineage>
        <taxon>Eukaryota</taxon>
        <taxon>Metazoa</taxon>
        <taxon>Chordata</taxon>
        <taxon>Craniata</taxon>
        <taxon>Vertebrata</taxon>
        <taxon>Euteleostomi</taxon>
        <taxon>Actinopterygii</taxon>
        <taxon>Neopterygii</taxon>
        <taxon>Teleostei</taxon>
        <taxon>Ostariophysi</taxon>
        <taxon>Siluriformes</taxon>
        <taxon>Pangasiidae</taxon>
        <taxon>Pangasius</taxon>
    </lineage>
</organism>
<gene>
    <name evidence="1" type="ORF">PDJAM_G00082770</name>
</gene>
<evidence type="ECO:0000313" key="1">
    <source>
        <dbReference type="EMBL" id="MCJ8742501.1"/>
    </source>
</evidence>
<accession>A0ACC5Z5R6</accession>
<evidence type="ECO:0000313" key="2">
    <source>
        <dbReference type="Proteomes" id="UP000830395"/>
    </source>
</evidence>
<dbReference type="EMBL" id="CM040991">
    <property type="protein sequence ID" value="MCJ8742501.1"/>
    <property type="molecule type" value="Genomic_DNA"/>
</dbReference>
<protein>
    <submittedName>
        <fullName evidence="1">Uncharacterized protein</fullName>
    </submittedName>
</protein>
<reference evidence="1" key="1">
    <citation type="submission" date="2020-02" db="EMBL/GenBank/DDBJ databases">
        <title>Genome sequencing of the panga catfish, Pangasius djambal.</title>
        <authorList>
            <person name="Wen M."/>
            <person name="Zahm M."/>
            <person name="Roques C."/>
            <person name="Cabau C."/>
            <person name="Klopp C."/>
            <person name="Donnadieu C."/>
            <person name="Jouanno E."/>
            <person name="Avarre J.-C."/>
            <person name="Campet M."/>
            <person name="Ha T."/>
            <person name="Dugue R."/>
            <person name="Lampietro C."/>
            <person name="Louis A."/>
            <person name="Herpin A."/>
            <person name="Echchiki A."/>
            <person name="Berthelot C."/>
            <person name="Parey E."/>
            <person name="Roest-Crollius H."/>
            <person name="Braasch I."/>
            <person name="Postlethwait J.H."/>
            <person name="Bobe J."/>
            <person name="Montfort J."/>
            <person name="Bouchez O."/>
            <person name="Begum T."/>
            <person name="Schartl M."/>
            <person name="Gustiano R."/>
            <person name="Guiguen Y."/>
        </authorList>
    </citation>
    <scope>NUCLEOTIDE SEQUENCE</scope>
    <source>
        <strain evidence="1">Pdj_M5554</strain>
    </source>
</reference>
<proteinExistence type="predicted"/>
<name>A0ACC5Z5R6_9TELE</name>
<dbReference type="Proteomes" id="UP000830395">
    <property type="component" value="Chromosome 17"/>
</dbReference>